<protein>
    <submittedName>
        <fullName evidence="8">Periplasmic beta-glucosidase</fullName>
    </submittedName>
</protein>
<gene>
    <name evidence="8" type="ORF">IMCC3088_1273</name>
</gene>
<evidence type="ECO:0000259" key="5">
    <source>
        <dbReference type="Pfam" id="PF00933"/>
    </source>
</evidence>
<keyword evidence="3 4" id="KW-0326">Glycosidase</keyword>
<dbReference type="InterPro" id="IPR008979">
    <property type="entry name" value="Galactose-bd-like_sf"/>
</dbReference>
<evidence type="ECO:0000256" key="3">
    <source>
        <dbReference type="ARBA" id="ARBA00023295"/>
    </source>
</evidence>
<dbReference type="InterPro" id="IPR017853">
    <property type="entry name" value="GH"/>
</dbReference>
<dbReference type="GO" id="GO:0009251">
    <property type="term" value="P:glucan catabolic process"/>
    <property type="evidence" value="ECO:0007669"/>
    <property type="project" value="TreeGrafter"/>
</dbReference>
<accession>F3KYA5</accession>
<dbReference type="InterPro" id="IPR051915">
    <property type="entry name" value="Cellulose_Degrad_GH3"/>
</dbReference>
<dbReference type="SUPFAM" id="SSF51445">
    <property type="entry name" value="(Trans)glycosidases"/>
    <property type="match status" value="1"/>
</dbReference>
<dbReference type="AlphaFoldDB" id="F3KYA5"/>
<proteinExistence type="inferred from homology"/>
<feature type="domain" description="Glycoside hydrolase family 3 N-terminal" evidence="5">
    <location>
        <begin position="45"/>
        <end position="359"/>
    </location>
</feature>
<dbReference type="PROSITE" id="PS00775">
    <property type="entry name" value="GLYCOSYL_HYDROL_F3"/>
    <property type="match status" value="1"/>
</dbReference>
<dbReference type="SUPFAM" id="SSF49785">
    <property type="entry name" value="Galactose-binding domain-like"/>
    <property type="match status" value="1"/>
</dbReference>
<evidence type="ECO:0000313" key="9">
    <source>
        <dbReference type="Proteomes" id="UP000005615"/>
    </source>
</evidence>
<dbReference type="OrthoDB" id="9781691at2"/>
<comment type="caution">
    <text evidence="8">The sequence shown here is derived from an EMBL/GenBank/DDBJ whole genome shotgun (WGS) entry which is preliminary data.</text>
</comment>
<dbReference type="Gene3D" id="3.20.20.300">
    <property type="entry name" value="Glycoside hydrolase, family 3, N-terminal domain"/>
    <property type="match status" value="1"/>
</dbReference>
<dbReference type="PANTHER" id="PTHR30620">
    <property type="entry name" value="PERIPLASMIC BETA-GLUCOSIDASE-RELATED"/>
    <property type="match status" value="1"/>
</dbReference>
<keyword evidence="2 4" id="KW-0378">Hydrolase</keyword>
<dbReference type="InterPro" id="IPR001764">
    <property type="entry name" value="Glyco_hydro_3_N"/>
</dbReference>
<evidence type="ECO:0000256" key="1">
    <source>
        <dbReference type="ARBA" id="ARBA00005336"/>
    </source>
</evidence>
<dbReference type="Gene3D" id="2.60.120.430">
    <property type="entry name" value="Galactose-binding lectin"/>
    <property type="match status" value="1"/>
</dbReference>
<evidence type="ECO:0000313" key="8">
    <source>
        <dbReference type="EMBL" id="EGG30961.1"/>
    </source>
</evidence>
<dbReference type="PANTHER" id="PTHR30620:SF77">
    <property type="entry name" value="LYSOSOMAL BETA GLUCOSIDASE-LIKE"/>
    <property type="match status" value="1"/>
</dbReference>
<feature type="domain" description="ExoP galactose-binding-like" evidence="7">
    <location>
        <begin position="642"/>
        <end position="799"/>
    </location>
</feature>
<dbReference type="RefSeq" id="WP_009574382.1">
    <property type="nucleotide sequence ID" value="NZ_AEIG01000002.1"/>
</dbReference>
<keyword evidence="9" id="KW-1185">Reference proteome</keyword>
<dbReference type="STRING" id="2518989.IMCC3088_1273"/>
<dbReference type="InterPro" id="IPR002772">
    <property type="entry name" value="Glyco_hydro_3_C"/>
</dbReference>
<organism evidence="8 9">
    <name type="scientific">Aequoribacter fuscus</name>
    <dbReference type="NCBI Taxonomy" id="2518989"/>
    <lineage>
        <taxon>Bacteria</taxon>
        <taxon>Pseudomonadati</taxon>
        <taxon>Pseudomonadota</taxon>
        <taxon>Gammaproteobacteria</taxon>
        <taxon>Cellvibrionales</taxon>
        <taxon>Halieaceae</taxon>
        <taxon>Aequoribacter</taxon>
    </lineage>
</organism>
<dbReference type="eggNOG" id="COG1472">
    <property type="taxonomic scope" value="Bacteria"/>
</dbReference>
<dbReference type="Gene3D" id="3.40.50.1700">
    <property type="entry name" value="Glycoside hydrolase family 3 C-terminal domain"/>
    <property type="match status" value="1"/>
</dbReference>
<dbReference type="InterPro" id="IPR036881">
    <property type="entry name" value="Glyco_hydro_3_C_sf"/>
</dbReference>
<dbReference type="Pfam" id="PF01915">
    <property type="entry name" value="Glyco_hydro_3_C"/>
    <property type="match status" value="1"/>
</dbReference>
<evidence type="ECO:0000259" key="7">
    <source>
        <dbReference type="Pfam" id="PF18559"/>
    </source>
</evidence>
<dbReference type="Proteomes" id="UP000005615">
    <property type="component" value="Unassembled WGS sequence"/>
</dbReference>
<reference evidence="8 9" key="1">
    <citation type="journal article" date="2011" name="J. Bacteriol.">
        <title>Genome sequence of strain IMCC3088, a proteorhodopsin-containing marine bacterium belonging to the OM60/NOR5 clade.</title>
        <authorList>
            <person name="Jang Y."/>
            <person name="Oh H.M."/>
            <person name="Kang I."/>
            <person name="Lee K."/>
            <person name="Yang S.J."/>
            <person name="Cho J.C."/>
        </authorList>
    </citation>
    <scope>NUCLEOTIDE SEQUENCE [LARGE SCALE GENOMIC DNA]</scope>
    <source>
        <strain evidence="8 9">IMCC3088</strain>
    </source>
</reference>
<sequence length="813" mass="87521">MLGTRSLKAICCGVMVAFAGVSYAAKDLIDPEVEARVDGIMSKLTLEQKIAQMIQPEIQYVTPDQVRKYGFGSVLNGGGSFPNKNKQATVAEWVALADELYLASIDTSEGNAGIPIMWGTDAVHGHNNVVGATIFPHNIGLGAARNPELIEQIGAATSREVRATGIDGIFAPTVAIVKDNRWGRTYESYSDRPDIVADYAEAVVRGLQSENMVATAKHFVGDGGTFRGIDRGDTRLSLEELLEQHAGGYETALREGVMSVMASFNSWNGKKIHGSKTILTDVLKDRLGFDGFIISDWNGIGEVAGCSNSDCVQAINAGMDMVMVPEDWEALYHNMLDQVANGDIPMSRIDDAVRRILRVKVLAGIMDKPLPSSAVLDASVIGQASHREIARQAVRESLVLLKNNDQVLPLKRGQSILVAGSAANDIGQQSGGWTITWQGTGNQNSDFPGAQSILQGIESVAAEKGAEVTYSPSGHYSERPDVAVVVFGETPYAEGQGDIDSLNFGAEHPAGQQLLQALQSEGIPTVAVFLTGRPMWVNPELNASDAFVVAWLPGTEGIGVADVLFAEPGSDFDFKGRLSFNWPAIDVHPTNPDLPVASVLFPYGYGLTLESKEFLRNDLNEQPLLQRAQAEQVIFDARTFDPWLMAVGDNSDWEIPVNSKFVRSAEGAVEVRSVDVNVQEDARQVRFGNASVGVAQVYWYSQAPLDFSSWGDSGAYLTLNYRVDQAPEGDVAVRMDCEYPCTGEVPFADVLAAATVGEWQEASIPLACFADRGADLSQINAPLVIASAKPLTMTLKRVAISSEATPESVVNCQ</sequence>
<dbReference type="InterPro" id="IPR041443">
    <property type="entry name" value="Exop_C"/>
</dbReference>
<dbReference type="Pfam" id="PF00933">
    <property type="entry name" value="Glyco_hydro_3"/>
    <property type="match status" value="1"/>
</dbReference>
<dbReference type="PRINTS" id="PR00133">
    <property type="entry name" value="GLHYDRLASE3"/>
</dbReference>
<evidence type="ECO:0000256" key="2">
    <source>
        <dbReference type="ARBA" id="ARBA00022801"/>
    </source>
</evidence>
<dbReference type="EMBL" id="AEIG01000002">
    <property type="protein sequence ID" value="EGG30961.1"/>
    <property type="molecule type" value="Genomic_DNA"/>
</dbReference>
<dbReference type="GO" id="GO:0008422">
    <property type="term" value="F:beta-glucosidase activity"/>
    <property type="evidence" value="ECO:0007669"/>
    <property type="project" value="TreeGrafter"/>
</dbReference>
<dbReference type="Pfam" id="PF18559">
    <property type="entry name" value="Exop_C"/>
    <property type="match status" value="1"/>
</dbReference>
<comment type="similarity">
    <text evidence="1 4">Belongs to the glycosyl hydrolase 3 family.</text>
</comment>
<dbReference type="InterPro" id="IPR036962">
    <property type="entry name" value="Glyco_hydro_3_N_sf"/>
</dbReference>
<dbReference type="InterPro" id="IPR019800">
    <property type="entry name" value="Glyco_hydro_3_AS"/>
</dbReference>
<evidence type="ECO:0000259" key="6">
    <source>
        <dbReference type="Pfam" id="PF01915"/>
    </source>
</evidence>
<evidence type="ECO:0000256" key="4">
    <source>
        <dbReference type="RuleBase" id="RU361161"/>
    </source>
</evidence>
<name>F3KYA5_9GAMM</name>
<dbReference type="SUPFAM" id="SSF52279">
    <property type="entry name" value="Beta-D-glucan exohydrolase, C-terminal domain"/>
    <property type="match status" value="1"/>
</dbReference>
<feature type="domain" description="Glycoside hydrolase family 3 C-terminal" evidence="6">
    <location>
        <begin position="398"/>
        <end position="608"/>
    </location>
</feature>